<name>A0ABT6SYP5_9ACTN</name>
<gene>
    <name evidence="2" type="ORF">QIT00_14585</name>
</gene>
<accession>A0ABT6SYP5</accession>
<proteinExistence type="predicted"/>
<protein>
    <submittedName>
        <fullName evidence="2">DUF397 domain-containing protein</fullName>
    </submittedName>
</protein>
<keyword evidence="3" id="KW-1185">Reference proteome</keyword>
<dbReference type="InterPro" id="IPR007278">
    <property type="entry name" value="DUF397"/>
</dbReference>
<feature type="domain" description="DUF397" evidence="1">
    <location>
        <begin position="13"/>
        <end position="66"/>
    </location>
</feature>
<sequence>MKRSKGIDLSVVAWRKSSYSNGDGADCVEVRDDLPGLVPVRDSKNAEGPVLVFPAAAWGAFVHELRGPLD</sequence>
<dbReference type="EMBL" id="JASCIS010000012">
    <property type="protein sequence ID" value="MDI3419772.1"/>
    <property type="molecule type" value="Genomic_DNA"/>
</dbReference>
<dbReference type="Pfam" id="PF04149">
    <property type="entry name" value="DUF397"/>
    <property type="match status" value="1"/>
</dbReference>
<comment type="caution">
    <text evidence="2">The sequence shown here is derived from an EMBL/GenBank/DDBJ whole genome shotgun (WGS) entry which is preliminary data.</text>
</comment>
<evidence type="ECO:0000313" key="3">
    <source>
        <dbReference type="Proteomes" id="UP001237105"/>
    </source>
</evidence>
<evidence type="ECO:0000259" key="1">
    <source>
        <dbReference type="Pfam" id="PF04149"/>
    </source>
</evidence>
<organism evidence="2 3">
    <name type="scientific">Streptomyces luteolus</name>
    <dbReference type="NCBI Taxonomy" id="3043615"/>
    <lineage>
        <taxon>Bacteria</taxon>
        <taxon>Bacillati</taxon>
        <taxon>Actinomycetota</taxon>
        <taxon>Actinomycetes</taxon>
        <taxon>Kitasatosporales</taxon>
        <taxon>Streptomycetaceae</taxon>
        <taxon>Streptomyces</taxon>
    </lineage>
</organism>
<evidence type="ECO:0000313" key="2">
    <source>
        <dbReference type="EMBL" id="MDI3419772.1"/>
    </source>
</evidence>
<reference evidence="2 3" key="1">
    <citation type="submission" date="2023-05" db="EMBL/GenBank/DDBJ databases">
        <title>Draft genome sequence of Streptomyces sp. B-S-A12 isolated from a cave soil in Thailand.</title>
        <authorList>
            <person name="Chamroensaksri N."/>
            <person name="Muangham S."/>
        </authorList>
    </citation>
    <scope>NUCLEOTIDE SEQUENCE [LARGE SCALE GENOMIC DNA]</scope>
    <source>
        <strain evidence="2 3">B-S-A12</strain>
    </source>
</reference>
<dbReference type="Proteomes" id="UP001237105">
    <property type="component" value="Unassembled WGS sequence"/>
</dbReference>
<dbReference type="RefSeq" id="WP_282535653.1">
    <property type="nucleotide sequence ID" value="NZ_JASCIS010000012.1"/>
</dbReference>